<accession>A0A419QYP9</accession>
<reference evidence="2 3" key="1">
    <citation type="submission" date="2018-09" db="EMBL/GenBank/DDBJ databases">
        <title>Altererythrobacter sp.Ery1 and Ery12, the genome sequencing of novel strains in genus Alterythrobacter.</title>
        <authorList>
            <person name="Cheng H."/>
            <person name="Wu Y.-H."/>
            <person name="Fang C."/>
            <person name="Xu X.-W."/>
        </authorList>
    </citation>
    <scope>NUCLEOTIDE SEQUENCE [LARGE SCALE GENOMIC DNA]</scope>
    <source>
        <strain evidence="2 3">Ery12</strain>
    </source>
</reference>
<gene>
    <name evidence="2" type="ORF">D6858_13385</name>
</gene>
<dbReference type="RefSeq" id="WP_120111521.1">
    <property type="nucleotide sequence ID" value="NZ_RAHJ01000021.1"/>
</dbReference>
<proteinExistence type="predicted"/>
<protein>
    <recommendedName>
        <fullName evidence="4">Lipoprotein</fullName>
    </recommendedName>
</protein>
<feature type="signal peptide" evidence="1">
    <location>
        <begin position="1"/>
        <end position="16"/>
    </location>
</feature>
<comment type="caution">
    <text evidence="2">The sequence shown here is derived from an EMBL/GenBank/DDBJ whole genome shotgun (WGS) entry which is preliminary data.</text>
</comment>
<evidence type="ECO:0000256" key="1">
    <source>
        <dbReference type="SAM" id="SignalP"/>
    </source>
</evidence>
<dbReference type="PROSITE" id="PS51257">
    <property type="entry name" value="PROKAR_LIPOPROTEIN"/>
    <property type="match status" value="1"/>
</dbReference>
<feature type="chain" id="PRO_5019573056" description="Lipoprotein" evidence="1">
    <location>
        <begin position="17"/>
        <end position="184"/>
    </location>
</feature>
<evidence type="ECO:0008006" key="4">
    <source>
        <dbReference type="Google" id="ProtNLM"/>
    </source>
</evidence>
<dbReference type="EMBL" id="RAHJ01000021">
    <property type="protein sequence ID" value="RJX65964.1"/>
    <property type="molecule type" value="Genomic_DNA"/>
</dbReference>
<evidence type="ECO:0000313" key="2">
    <source>
        <dbReference type="EMBL" id="RJX65964.1"/>
    </source>
</evidence>
<evidence type="ECO:0000313" key="3">
    <source>
        <dbReference type="Proteomes" id="UP000284322"/>
    </source>
</evidence>
<name>A0A419QYP9_9SPHN</name>
<dbReference type="Proteomes" id="UP000284322">
    <property type="component" value="Unassembled WGS sequence"/>
</dbReference>
<dbReference type="AlphaFoldDB" id="A0A419QYP9"/>
<keyword evidence="3" id="KW-1185">Reference proteome</keyword>
<dbReference type="OrthoDB" id="7629232at2"/>
<sequence>MIRPIRLTFRSSIAVACLVVAGCSAPRIVPTPAPKPVEQAPAPTPAPAPAPKFENWMDAPATPGDWSYRPLANGGLAQFGEKGAAPVVWMQCDRSARSVTIYREGAASAALPVRIRTETADRVFSGTPVNAGGRGAVAVALPTASPFLDAIAISKGRFAIETAGLAPLYVPSWPEITRVIEDCR</sequence>
<keyword evidence="1" id="KW-0732">Signal</keyword>
<organism evidence="2 3">
    <name type="scientific">Tsuneonella suprasediminis</name>
    <dbReference type="NCBI Taxonomy" id="2306996"/>
    <lineage>
        <taxon>Bacteria</taxon>
        <taxon>Pseudomonadati</taxon>
        <taxon>Pseudomonadota</taxon>
        <taxon>Alphaproteobacteria</taxon>
        <taxon>Sphingomonadales</taxon>
        <taxon>Erythrobacteraceae</taxon>
        <taxon>Tsuneonella</taxon>
    </lineage>
</organism>